<evidence type="ECO:0000313" key="3">
    <source>
        <dbReference type="EMBL" id="SDK27175.1"/>
    </source>
</evidence>
<accession>A0A1G9AKY3</accession>
<keyword evidence="1" id="KW-0812">Transmembrane</keyword>
<sequence length="173" mass="17670">MIDTIQPVLARLLVAQTDPGIGIEIGATDGLLGGAVSAFLTTLIVGAIMIAVAPAFTERMMADALENPVGSFVYGILSIVGIVILAFLLFITLVGILVAIPLLLVAYLLWAIGTVVGYLAIADRLVGREDGWLKPLLVAAGFNGALALTGIGGLVSLCVGAVGFGAVLRDVLD</sequence>
<dbReference type="EMBL" id="FNFE01000003">
    <property type="protein sequence ID" value="SDK27175.1"/>
    <property type="molecule type" value="Genomic_DNA"/>
</dbReference>
<organism evidence="3 4">
    <name type="scientific">Natronorubrum texcoconense</name>
    <dbReference type="NCBI Taxonomy" id="1095776"/>
    <lineage>
        <taxon>Archaea</taxon>
        <taxon>Methanobacteriati</taxon>
        <taxon>Methanobacteriota</taxon>
        <taxon>Stenosarchaea group</taxon>
        <taxon>Halobacteria</taxon>
        <taxon>Halobacteriales</taxon>
        <taxon>Natrialbaceae</taxon>
        <taxon>Natronorubrum</taxon>
    </lineage>
</organism>
<dbReference type="Pfam" id="PF26514">
    <property type="entry name" value="DUF8173"/>
    <property type="match status" value="1"/>
</dbReference>
<dbReference type="RefSeq" id="WP_090307507.1">
    <property type="nucleotide sequence ID" value="NZ_FNFE01000003.1"/>
</dbReference>
<dbReference type="OrthoDB" id="293202at2157"/>
<dbReference type="STRING" id="1095776.SAMN04515672_2759"/>
<evidence type="ECO:0000259" key="2">
    <source>
        <dbReference type="Pfam" id="PF26514"/>
    </source>
</evidence>
<evidence type="ECO:0000256" key="1">
    <source>
        <dbReference type="SAM" id="Phobius"/>
    </source>
</evidence>
<keyword evidence="1" id="KW-0472">Membrane</keyword>
<feature type="domain" description="DUF8173" evidence="2">
    <location>
        <begin position="30"/>
        <end position="170"/>
    </location>
</feature>
<gene>
    <name evidence="3" type="ORF">SAMN04515672_2759</name>
</gene>
<feature type="transmembrane region" description="Helical" evidence="1">
    <location>
        <begin position="96"/>
        <end position="121"/>
    </location>
</feature>
<feature type="transmembrane region" description="Helical" evidence="1">
    <location>
        <begin position="142"/>
        <end position="168"/>
    </location>
</feature>
<dbReference type="InterPro" id="IPR058486">
    <property type="entry name" value="DUF8173"/>
</dbReference>
<name>A0A1G9AKY3_9EURY</name>
<feature type="transmembrane region" description="Helical" evidence="1">
    <location>
        <begin position="69"/>
        <end position="90"/>
    </location>
</feature>
<evidence type="ECO:0000313" key="4">
    <source>
        <dbReference type="Proteomes" id="UP000198882"/>
    </source>
</evidence>
<reference evidence="4" key="1">
    <citation type="submission" date="2016-10" db="EMBL/GenBank/DDBJ databases">
        <authorList>
            <person name="Varghese N."/>
            <person name="Submissions S."/>
        </authorList>
    </citation>
    <scope>NUCLEOTIDE SEQUENCE [LARGE SCALE GENOMIC DNA]</scope>
    <source>
        <strain evidence="4">B4,CECT 8067,JCM 17497</strain>
    </source>
</reference>
<keyword evidence="1" id="KW-1133">Transmembrane helix</keyword>
<feature type="transmembrane region" description="Helical" evidence="1">
    <location>
        <begin position="36"/>
        <end position="57"/>
    </location>
</feature>
<protein>
    <recommendedName>
        <fullName evidence="2">DUF8173 domain-containing protein</fullName>
    </recommendedName>
</protein>
<proteinExistence type="predicted"/>
<keyword evidence="4" id="KW-1185">Reference proteome</keyword>
<dbReference type="Proteomes" id="UP000198882">
    <property type="component" value="Unassembled WGS sequence"/>
</dbReference>
<dbReference type="AlphaFoldDB" id="A0A1G9AKY3"/>